<dbReference type="Pfam" id="PF08448">
    <property type="entry name" value="PAS_4"/>
    <property type="match status" value="1"/>
</dbReference>
<evidence type="ECO:0000259" key="3">
    <source>
        <dbReference type="SMART" id="SM00065"/>
    </source>
</evidence>
<evidence type="ECO:0000256" key="1">
    <source>
        <dbReference type="ARBA" id="ARBA00022801"/>
    </source>
</evidence>
<protein>
    <submittedName>
        <fullName evidence="5">SpoIIE family protein phosphatase</fullName>
    </submittedName>
</protein>
<organism evidence="5 6">
    <name type="scientific">Streptomyces sp. 900105755</name>
    <dbReference type="NCBI Taxonomy" id="3154389"/>
    <lineage>
        <taxon>Bacteria</taxon>
        <taxon>Bacillati</taxon>
        <taxon>Actinomycetota</taxon>
        <taxon>Actinomycetes</taxon>
        <taxon>Kitasatosporales</taxon>
        <taxon>Streptomycetaceae</taxon>
        <taxon>Streptomyces</taxon>
    </lineage>
</organism>
<dbReference type="SUPFAM" id="SSF81606">
    <property type="entry name" value="PP2C-like"/>
    <property type="match status" value="1"/>
</dbReference>
<dbReference type="InterPro" id="IPR029016">
    <property type="entry name" value="GAF-like_dom_sf"/>
</dbReference>
<dbReference type="SMART" id="SM00331">
    <property type="entry name" value="PP2C_SIG"/>
    <property type="match status" value="1"/>
</dbReference>
<accession>A0ABV1T9Q0</accession>
<evidence type="ECO:0000313" key="5">
    <source>
        <dbReference type="EMBL" id="MER6266751.1"/>
    </source>
</evidence>
<dbReference type="EMBL" id="JBEOZM010000002">
    <property type="protein sequence ID" value="MER6266751.1"/>
    <property type="molecule type" value="Genomic_DNA"/>
</dbReference>
<name>A0ABV1T9Q0_9ACTN</name>
<keyword evidence="6" id="KW-1185">Reference proteome</keyword>
<dbReference type="SUPFAM" id="SSF55781">
    <property type="entry name" value="GAF domain-like"/>
    <property type="match status" value="2"/>
</dbReference>
<dbReference type="Pfam" id="PF07228">
    <property type="entry name" value="SpoIIE"/>
    <property type="match status" value="1"/>
</dbReference>
<dbReference type="Pfam" id="PF01590">
    <property type="entry name" value="GAF"/>
    <property type="match status" value="1"/>
</dbReference>
<dbReference type="InterPro" id="IPR000014">
    <property type="entry name" value="PAS"/>
</dbReference>
<dbReference type="SMART" id="SM00065">
    <property type="entry name" value="GAF"/>
    <property type="match status" value="1"/>
</dbReference>
<dbReference type="PANTHER" id="PTHR43156">
    <property type="entry name" value="STAGE II SPORULATION PROTEIN E-RELATED"/>
    <property type="match status" value="1"/>
</dbReference>
<evidence type="ECO:0000256" key="2">
    <source>
        <dbReference type="SAM" id="MobiDB-lite"/>
    </source>
</evidence>
<dbReference type="InterPro" id="IPR003018">
    <property type="entry name" value="GAF"/>
</dbReference>
<dbReference type="SUPFAM" id="SSF55785">
    <property type="entry name" value="PYP-like sensor domain (PAS domain)"/>
    <property type="match status" value="1"/>
</dbReference>
<feature type="region of interest" description="Disordered" evidence="2">
    <location>
        <begin position="1"/>
        <end position="62"/>
    </location>
</feature>
<evidence type="ECO:0000313" key="6">
    <source>
        <dbReference type="Proteomes" id="UP001490365"/>
    </source>
</evidence>
<feature type="compositionally biased region" description="Low complexity" evidence="2">
    <location>
        <begin position="20"/>
        <end position="35"/>
    </location>
</feature>
<comment type="caution">
    <text evidence="5">The sequence shown here is derived from an EMBL/GenBank/DDBJ whole genome shotgun (WGS) entry which is preliminary data.</text>
</comment>
<dbReference type="Proteomes" id="UP001490365">
    <property type="component" value="Unassembled WGS sequence"/>
</dbReference>
<dbReference type="Gene3D" id="3.30.450.20">
    <property type="entry name" value="PAS domain"/>
    <property type="match status" value="1"/>
</dbReference>
<dbReference type="Gene3D" id="3.60.40.10">
    <property type="entry name" value="PPM-type phosphatase domain"/>
    <property type="match status" value="1"/>
</dbReference>
<gene>
    <name evidence="5" type="ORF">ABT211_05555</name>
</gene>
<feature type="domain" description="PPM-type phosphatase" evidence="4">
    <location>
        <begin position="404"/>
        <end position="611"/>
    </location>
</feature>
<sequence length="614" mass="65388">MDRDTSSRRRAAPAPPVAPTAPTGATGATARDTPGSPGARDAPKAPVAPLARDTPAPADANAPPAGIGYVDMLRGIVEDAAVGFAVLGTDLRYLYVNPHMARATGVPAAAYLGRTQREVLPHLKRPDQVLRDVIRDGRPREAVVTGRTWVDSPYQVREWRCVYHRLVDGTGRVVGVAAVGLEISEPQQYVYELERAHRRLALLDSAASRIGTGTDVAGTCRELAEFVVPELADAAGVELSPPDTVPARRTPTRLAAYATRPGLVTGLAALDARGELVGWPRGTGTRRNLAAGRIWRRNAITAAQWRSLVPRWAPAQACLTARVHSVLLAPLVADGRVLGILLLARAADSAPFSNEDATVARELAARAARALDRAVRFEREHTMALELQRALLAEPGQLRQHGGVETTGRYRPADDGSMIGGDWYDVLALPDGRTMLVIGDVMGHGVDAAVAMSHYRSTLRALALAGLSPRRILQHADRMVADSGFERVATCFLALGDSDVATLTYASAGHLPPVWLSPQGDIQLVPVPVGPPLGSGLGRYEQRVTQERGGVLLLYTDGLVERRGEDIDRGLARLTGLSLSPTDPLDKIVDTVLAHLAAGSEDDIALLAARAVRG</sequence>
<dbReference type="InterPro" id="IPR035965">
    <property type="entry name" value="PAS-like_dom_sf"/>
</dbReference>
<dbReference type="InterPro" id="IPR036457">
    <property type="entry name" value="PPM-type-like_dom_sf"/>
</dbReference>
<evidence type="ECO:0000259" key="4">
    <source>
        <dbReference type="SMART" id="SM00331"/>
    </source>
</evidence>
<dbReference type="InterPro" id="IPR013656">
    <property type="entry name" value="PAS_4"/>
</dbReference>
<dbReference type="InterPro" id="IPR052016">
    <property type="entry name" value="Bact_Sigma-Reg"/>
</dbReference>
<reference evidence="5 6" key="1">
    <citation type="submission" date="2024-06" db="EMBL/GenBank/DDBJ databases">
        <title>The Natural Products Discovery Center: Release of the First 8490 Sequenced Strains for Exploring Actinobacteria Biosynthetic Diversity.</title>
        <authorList>
            <person name="Kalkreuter E."/>
            <person name="Kautsar S.A."/>
            <person name="Yang D."/>
            <person name="Bader C.D."/>
            <person name="Teijaro C.N."/>
            <person name="Fluegel L."/>
            <person name="Davis C.M."/>
            <person name="Simpson J.R."/>
            <person name="Lauterbach L."/>
            <person name="Steele A.D."/>
            <person name="Gui C."/>
            <person name="Meng S."/>
            <person name="Li G."/>
            <person name="Viehrig K."/>
            <person name="Ye F."/>
            <person name="Su P."/>
            <person name="Kiefer A.F."/>
            <person name="Nichols A."/>
            <person name="Cepeda A.J."/>
            <person name="Yan W."/>
            <person name="Fan B."/>
            <person name="Jiang Y."/>
            <person name="Adhikari A."/>
            <person name="Zheng C.-J."/>
            <person name="Schuster L."/>
            <person name="Cowan T.M."/>
            <person name="Smanski M.J."/>
            <person name="Chevrette M.G."/>
            <person name="De Carvalho L.P.S."/>
            <person name="Shen B."/>
        </authorList>
    </citation>
    <scope>NUCLEOTIDE SEQUENCE [LARGE SCALE GENOMIC DNA]</scope>
    <source>
        <strain evidence="5 6">NPDC001694</strain>
    </source>
</reference>
<feature type="domain" description="GAF" evidence="3">
    <location>
        <begin position="215"/>
        <end position="381"/>
    </location>
</feature>
<dbReference type="CDD" id="cd00130">
    <property type="entry name" value="PAS"/>
    <property type="match status" value="1"/>
</dbReference>
<dbReference type="Gene3D" id="3.30.450.40">
    <property type="match status" value="1"/>
</dbReference>
<keyword evidence="1" id="KW-0378">Hydrolase</keyword>
<dbReference type="RefSeq" id="WP_351955423.1">
    <property type="nucleotide sequence ID" value="NZ_JBEOZM010000002.1"/>
</dbReference>
<dbReference type="InterPro" id="IPR001932">
    <property type="entry name" value="PPM-type_phosphatase-like_dom"/>
</dbReference>
<dbReference type="PANTHER" id="PTHR43156:SF2">
    <property type="entry name" value="STAGE II SPORULATION PROTEIN E"/>
    <property type="match status" value="1"/>
</dbReference>
<proteinExistence type="predicted"/>